<dbReference type="GO" id="GO:0051287">
    <property type="term" value="F:NAD binding"/>
    <property type="evidence" value="ECO:0007669"/>
    <property type="project" value="InterPro"/>
</dbReference>
<sequence length="122" mass="14194">MDAKQISTYVSDIIEDIKNNGDKAVFKYLKKFDNADLSKKGYRVSQKVIDDAVKRIPKLLKNVIKSSYSNILAYHKYERSQIKKRWNYVKNGLKIGQFYTPVESTGIYVPGRTLFLIRQLLL</sequence>
<dbReference type="GO" id="GO:0000105">
    <property type="term" value="P:L-histidine biosynthetic process"/>
    <property type="evidence" value="ECO:0007669"/>
    <property type="project" value="TreeGrafter"/>
</dbReference>
<dbReference type="GO" id="GO:0005737">
    <property type="term" value="C:cytoplasm"/>
    <property type="evidence" value="ECO:0007669"/>
    <property type="project" value="TreeGrafter"/>
</dbReference>
<dbReference type="PRINTS" id="PR00083">
    <property type="entry name" value="HOLDHDRGNASE"/>
</dbReference>
<evidence type="ECO:0000256" key="1">
    <source>
        <dbReference type="ARBA" id="ARBA00023002"/>
    </source>
</evidence>
<evidence type="ECO:0000256" key="2">
    <source>
        <dbReference type="RuleBase" id="RU004175"/>
    </source>
</evidence>
<keyword evidence="4" id="KW-1185">Reference proteome</keyword>
<organism evidence="3 4">
    <name type="scientific">Endomicrobium trichonymphae</name>
    <dbReference type="NCBI Taxonomy" id="1408204"/>
    <lineage>
        <taxon>Bacteria</taxon>
        <taxon>Pseudomonadati</taxon>
        <taxon>Elusimicrobiota</taxon>
        <taxon>Endomicrobiia</taxon>
        <taxon>Endomicrobiales</taxon>
        <taxon>Endomicrobiaceae</taxon>
        <taxon>Candidatus Endomicrobiellum</taxon>
    </lineage>
</organism>
<comment type="caution">
    <text evidence="3">The sequence shown here is derived from an EMBL/GenBank/DDBJ whole genome shotgun (WGS) entry which is preliminary data.</text>
</comment>
<proteinExistence type="inferred from homology"/>
<evidence type="ECO:0008006" key="5">
    <source>
        <dbReference type="Google" id="ProtNLM"/>
    </source>
</evidence>
<name>A0A1E5IMX2_ENDTX</name>
<dbReference type="GO" id="GO:0004399">
    <property type="term" value="F:histidinol dehydrogenase activity"/>
    <property type="evidence" value="ECO:0007669"/>
    <property type="project" value="TreeGrafter"/>
</dbReference>
<dbReference type="PANTHER" id="PTHR21256">
    <property type="entry name" value="HISTIDINOL DEHYDROGENASE HDH"/>
    <property type="match status" value="1"/>
</dbReference>
<dbReference type="Gene3D" id="3.40.50.1980">
    <property type="entry name" value="Nitrogenase molybdenum iron protein domain"/>
    <property type="match status" value="1"/>
</dbReference>
<accession>A0A1E5IMX2</accession>
<dbReference type="GO" id="GO:0046872">
    <property type="term" value="F:metal ion binding"/>
    <property type="evidence" value="ECO:0007669"/>
    <property type="project" value="InterPro"/>
</dbReference>
<keyword evidence="1" id="KW-0560">Oxidoreductase</keyword>
<gene>
    <name evidence="3" type="ORF">ATZ36_12385</name>
</gene>
<dbReference type="AlphaFoldDB" id="A0A1E5IMX2"/>
<dbReference type="PANTHER" id="PTHR21256:SF2">
    <property type="entry name" value="HISTIDINE BIOSYNTHESIS TRIFUNCTIONAL PROTEIN"/>
    <property type="match status" value="1"/>
</dbReference>
<dbReference type="Proteomes" id="UP000095237">
    <property type="component" value="Unassembled WGS sequence"/>
</dbReference>
<evidence type="ECO:0000313" key="3">
    <source>
        <dbReference type="EMBL" id="OEG71845.1"/>
    </source>
</evidence>
<protein>
    <recommendedName>
        <fullName evidence="5">Histidinol dehydrogenase</fullName>
    </recommendedName>
</protein>
<reference evidence="3 4" key="1">
    <citation type="submission" date="2015-11" db="EMBL/GenBank/DDBJ databases">
        <title>Evidence for parallel genomic evolution in an endosymbiosis of termite gut flagellates.</title>
        <authorList>
            <person name="Zheng H."/>
        </authorList>
    </citation>
    <scope>NUCLEOTIDE SEQUENCE [LARGE SCALE GENOMIC DNA]</scope>
    <source>
        <strain evidence="3 4">CET450</strain>
    </source>
</reference>
<dbReference type="Pfam" id="PF00815">
    <property type="entry name" value="Histidinol_dh"/>
    <property type="match status" value="1"/>
</dbReference>
<dbReference type="InterPro" id="IPR016161">
    <property type="entry name" value="Ald_DH/histidinol_DH"/>
</dbReference>
<dbReference type="SUPFAM" id="SSF53720">
    <property type="entry name" value="ALDH-like"/>
    <property type="match status" value="1"/>
</dbReference>
<dbReference type="InterPro" id="IPR012131">
    <property type="entry name" value="Hstdl_DH"/>
</dbReference>
<evidence type="ECO:0000313" key="4">
    <source>
        <dbReference type="Proteomes" id="UP000095237"/>
    </source>
</evidence>
<comment type="similarity">
    <text evidence="2">Belongs to the histidinol dehydrogenase family.</text>
</comment>
<dbReference type="EMBL" id="LNVX01000040">
    <property type="protein sequence ID" value="OEG71845.1"/>
    <property type="molecule type" value="Genomic_DNA"/>
</dbReference>